<dbReference type="AlphaFoldDB" id="A0A835YBK8"/>
<feature type="domain" description="Myb-like" evidence="2">
    <location>
        <begin position="37"/>
        <end position="83"/>
    </location>
</feature>
<evidence type="ECO:0000313" key="4">
    <source>
        <dbReference type="Proteomes" id="UP000612055"/>
    </source>
</evidence>
<reference evidence="3" key="1">
    <citation type="journal article" date="2020" name="bioRxiv">
        <title>Comparative genomics of Chlamydomonas.</title>
        <authorList>
            <person name="Craig R.J."/>
            <person name="Hasan A.R."/>
            <person name="Ness R.W."/>
            <person name="Keightley P.D."/>
        </authorList>
    </citation>
    <scope>NUCLEOTIDE SEQUENCE</scope>
    <source>
        <strain evidence="3">CCAP 11/70</strain>
    </source>
</reference>
<evidence type="ECO:0000256" key="1">
    <source>
        <dbReference type="SAM" id="MobiDB-lite"/>
    </source>
</evidence>
<sequence>MDPESGPLEEPHDTDDASAEAQAIRSQQRRPAPRGSRRRTWSASELATLALAHCRFGNAWSQISRLYRTRTDADVKNIFHSALRSKGDSDCILRAYAQAVGPNCDDAELRQAAYEAAKAQYGTAPVLTSAAGLVQPGASSPPPAVGEAAPSPGPGPSADVEQCGEPSAGAGPLGEAPSHGRSGHPDHPTQHQQHKRRAATMPGRAGSAAPLEATAGADAQRSQPSVMEGVQEDLVEGPSSGGIQRGLEAHSTAQGKRELREPAGAEGPGATDAGAAAELLMVPRRSRRRASRLEDVGSRASTDGYGPAAEAPAGPSLAKAEPQVQISSPAQRNPGNSRPEAESSMLPGPLSTVAEQLHQMTTTSCEAQWLAATQGVQFSRASLPALPLPAQPQPQPLQLQHPAPQPELRLLQPPTSFSSSLLQRTLSAAPQQGRLYGPAAAAAALLQGRPSAPTLAAGSVPSSSGPASLGSGASWQGPYTRLGPHLLPPRLPSSDGMGTAQSAGLYATGSLLGGSWLSGTSGYGLGGATPTAFAAASSGPAPSLDPLEALFRDLEGPGDPFGLVPSTGAAGLAAGSRGWGGGGGGGGYMWSASTMPLIGYGGNGGGETTLAGTLAGPLTAFQVPRMASSPAVLPSRLPSSSWSSPSAPARIADSLLRGSGVARPGFEQAAPSWPSGQGAGAALPGVMDWQPLNPGPSPQGASPVLSGGPSSLQSAAPSSSGTMWRASTQQPGGGGGGSAAALSSGGGTLALEVLGLSQSPFTPPTDQGLASYPPQGHPMQPLMRYQSLQGGYQLAPQAYQQGPLLHAQQQIMTQQRHAYGQQQQGQTHWPPQAQQHVLEQQQQQFGALPSDRQGAIGAQGMWQNPAAAAGLLPGRRSSGGVAAPPLGRDAGGPTA</sequence>
<dbReference type="PROSITE" id="PS50090">
    <property type="entry name" value="MYB_LIKE"/>
    <property type="match status" value="1"/>
</dbReference>
<dbReference type="Pfam" id="PF00249">
    <property type="entry name" value="Myb_DNA-binding"/>
    <property type="match status" value="1"/>
</dbReference>
<dbReference type="EMBL" id="JAEHOE010000006">
    <property type="protein sequence ID" value="KAG2499668.1"/>
    <property type="molecule type" value="Genomic_DNA"/>
</dbReference>
<dbReference type="InterPro" id="IPR009057">
    <property type="entry name" value="Homeodomain-like_sf"/>
</dbReference>
<organism evidence="3 4">
    <name type="scientific">Edaphochlamys debaryana</name>
    <dbReference type="NCBI Taxonomy" id="47281"/>
    <lineage>
        <taxon>Eukaryota</taxon>
        <taxon>Viridiplantae</taxon>
        <taxon>Chlorophyta</taxon>
        <taxon>core chlorophytes</taxon>
        <taxon>Chlorophyceae</taxon>
        <taxon>CS clade</taxon>
        <taxon>Chlamydomonadales</taxon>
        <taxon>Chlamydomonadales incertae sedis</taxon>
        <taxon>Edaphochlamys</taxon>
    </lineage>
</organism>
<dbReference type="SUPFAM" id="SSF46689">
    <property type="entry name" value="Homeodomain-like"/>
    <property type="match status" value="1"/>
</dbReference>
<keyword evidence="4" id="KW-1185">Reference proteome</keyword>
<feature type="compositionally biased region" description="Polar residues" evidence="1">
    <location>
        <begin position="721"/>
        <end position="730"/>
    </location>
</feature>
<protein>
    <recommendedName>
        <fullName evidence="2">Myb-like domain-containing protein</fullName>
    </recommendedName>
</protein>
<proteinExistence type="predicted"/>
<feature type="compositionally biased region" description="Low complexity" evidence="1">
    <location>
        <begin position="304"/>
        <end position="320"/>
    </location>
</feature>
<evidence type="ECO:0000313" key="3">
    <source>
        <dbReference type="EMBL" id="KAG2499668.1"/>
    </source>
</evidence>
<feature type="compositionally biased region" description="Low complexity" evidence="1">
    <location>
        <begin position="455"/>
        <end position="472"/>
    </location>
</feature>
<dbReference type="Gene3D" id="1.10.10.60">
    <property type="entry name" value="Homeodomain-like"/>
    <property type="match status" value="1"/>
</dbReference>
<feature type="region of interest" description="Disordered" evidence="1">
    <location>
        <begin position="453"/>
        <end position="472"/>
    </location>
</feature>
<dbReference type="InterPro" id="IPR001005">
    <property type="entry name" value="SANT/Myb"/>
</dbReference>
<feature type="compositionally biased region" description="Gly residues" evidence="1">
    <location>
        <begin position="731"/>
        <end position="743"/>
    </location>
</feature>
<feature type="region of interest" description="Disordered" evidence="1">
    <location>
        <begin position="1"/>
        <end position="40"/>
    </location>
</feature>
<feature type="region of interest" description="Disordered" evidence="1">
    <location>
        <begin position="662"/>
        <end position="743"/>
    </location>
</feature>
<gene>
    <name evidence="3" type="ORF">HYH03_002605</name>
</gene>
<accession>A0A835YBK8</accession>
<feature type="region of interest" description="Disordered" evidence="1">
    <location>
        <begin position="133"/>
        <end position="347"/>
    </location>
</feature>
<feature type="region of interest" description="Disordered" evidence="1">
    <location>
        <begin position="867"/>
        <end position="895"/>
    </location>
</feature>
<evidence type="ECO:0000259" key="2">
    <source>
        <dbReference type="PROSITE" id="PS50090"/>
    </source>
</evidence>
<name>A0A835YBK8_9CHLO</name>
<dbReference type="Proteomes" id="UP000612055">
    <property type="component" value="Unassembled WGS sequence"/>
</dbReference>
<dbReference type="OrthoDB" id="552847at2759"/>
<dbReference type="SMART" id="SM00717">
    <property type="entry name" value="SANT"/>
    <property type="match status" value="1"/>
</dbReference>
<feature type="compositionally biased region" description="Basic residues" evidence="1">
    <location>
        <begin position="27"/>
        <end position="40"/>
    </location>
</feature>
<feature type="compositionally biased region" description="Polar residues" evidence="1">
    <location>
        <begin position="324"/>
        <end position="336"/>
    </location>
</feature>
<feature type="compositionally biased region" description="Low complexity" evidence="1">
    <location>
        <begin position="705"/>
        <end position="720"/>
    </location>
</feature>
<comment type="caution">
    <text evidence="3">The sequence shown here is derived from an EMBL/GenBank/DDBJ whole genome shotgun (WGS) entry which is preliminary data.</text>
</comment>
<dbReference type="CDD" id="cd00167">
    <property type="entry name" value="SANT"/>
    <property type="match status" value="1"/>
</dbReference>